<evidence type="ECO:0000256" key="8">
    <source>
        <dbReference type="SAM" id="MobiDB-lite"/>
    </source>
</evidence>
<comment type="similarity">
    <text evidence="2 7">Belongs to the SRP14 family.</text>
</comment>
<evidence type="ECO:0000256" key="6">
    <source>
        <dbReference type="ARBA" id="ARBA00023274"/>
    </source>
</evidence>
<keyword evidence="10" id="KW-1185">Reference proteome</keyword>
<feature type="region of interest" description="Disordered" evidence="8">
    <location>
        <begin position="42"/>
        <end position="80"/>
    </location>
</feature>
<evidence type="ECO:0000256" key="3">
    <source>
        <dbReference type="ARBA" id="ARBA00022490"/>
    </source>
</evidence>
<keyword evidence="5 7" id="KW-0733">Signal recognition particle</keyword>
<evidence type="ECO:0000313" key="10">
    <source>
        <dbReference type="Proteomes" id="UP001412239"/>
    </source>
</evidence>
<dbReference type="InterPro" id="IPR003210">
    <property type="entry name" value="Signal_recog_particle_SRP14"/>
</dbReference>
<dbReference type="Pfam" id="PF02290">
    <property type="entry name" value="SRP14"/>
    <property type="match status" value="1"/>
</dbReference>
<protein>
    <recommendedName>
        <fullName evidence="7">Signal recognition particle subunit SRP14</fullName>
    </recommendedName>
    <alternativeName>
        <fullName evidence="7">Signal recognition particle 14 kDa protein</fullName>
    </alternativeName>
</protein>
<feature type="region of interest" description="Disordered" evidence="8">
    <location>
        <begin position="103"/>
        <end position="129"/>
    </location>
</feature>
<dbReference type="Gene3D" id="3.30.720.10">
    <property type="entry name" value="Signal recognition particle alu RNA binding heterodimer, srp9/1"/>
    <property type="match status" value="1"/>
</dbReference>
<comment type="subcellular location">
    <subcellularLocation>
        <location evidence="1 7">Cytoplasm</location>
    </subcellularLocation>
</comment>
<comment type="function">
    <text evidence="7">Component of the signal recognition particle (SRP) complex, a ribonucleoprotein complex that mediates the cotranslational targeting of secretory and membrane proteins to the endoplasmic reticulum (ER).</text>
</comment>
<evidence type="ECO:0000256" key="5">
    <source>
        <dbReference type="ARBA" id="ARBA00023135"/>
    </source>
</evidence>
<evidence type="ECO:0000256" key="4">
    <source>
        <dbReference type="ARBA" id="ARBA00022884"/>
    </source>
</evidence>
<dbReference type="InterPro" id="IPR009018">
    <property type="entry name" value="Signal_recog_particle_SRP9/14"/>
</dbReference>
<feature type="compositionally biased region" description="Basic residues" evidence="8">
    <location>
        <begin position="106"/>
        <end position="121"/>
    </location>
</feature>
<name>A0A292PYX5_9PEZI</name>
<gene>
    <name evidence="9" type="ORF">GSTUAT00003915001</name>
</gene>
<dbReference type="GO" id="GO:0008312">
    <property type="term" value="F:7S RNA binding"/>
    <property type="evidence" value="ECO:0007669"/>
    <property type="project" value="UniProtKB-UniRule"/>
</dbReference>
<accession>A0A292PYX5</accession>
<keyword evidence="4 7" id="KW-0694">RNA-binding</keyword>
<evidence type="ECO:0000256" key="7">
    <source>
        <dbReference type="RuleBase" id="RU368100"/>
    </source>
</evidence>
<evidence type="ECO:0000256" key="2">
    <source>
        <dbReference type="ARBA" id="ARBA00010349"/>
    </source>
</evidence>
<evidence type="ECO:0000256" key="1">
    <source>
        <dbReference type="ARBA" id="ARBA00004496"/>
    </source>
</evidence>
<dbReference type="Proteomes" id="UP001412239">
    <property type="component" value="Unassembled WGS sequence"/>
</dbReference>
<dbReference type="EMBL" id="LN891007">
    <property type="protein sequence ID" value="CUS12001.1"/>
    <property type="molecule type" value="Genomic_DNA"/>
</dbReference>
<organism evidence="9 10">
    <name type="scientific">Tuber aestivum</name>
    <name type="common">summer truffle</name>
    <dbReference type="NCBI Taxonomy" id="59557"/>
    <lineage>
        <taxon>Eukaryota</taxon>
        <taxon>Fungi</taxon>
        <taxon>Dikarya</taxon>
        <taxon>Ascomycota</taxon>
        <taxon>Pezizomycotina</taxon>
        <taxon>Pezizomycetes</taxon>
        <taxon>Pezizales</taxon>
        <taxon>Tuberaceae</taxon>
        <taxon>Tuber</taxon>
    </lineage>
</organism>
<dbReference type="GO" id="GO:0005786">
    <property type="term" value="C:signal recognition particle, endoplasmic reticulum targeting"/>
    <property type="evidence" value="ECO:0007669"/>
    <property type="project" value="UniProtKB-UniRule"/>
</dbReference>
<dbReference type="PANTHER" id="PTHR12013">
    <property type="entry name" value="SIGNAL RECOGNITION PARTICLE 14 KD PROTEIN"/>
    <property type="match status" value="1"/>
</dbReference>
<dbReference type="GO" id="GO:0030942">
    <property type="term" value="F:endoplasmic reticulum signal peptide binding"/>
    <property type="evidence" value="ECO:0007669"/>
    <property type="project" value="UniProtKB-UniRule"/>
</dbReference>
<comment type="subunit">
    <text evidence="7">Component of a fungal signal recognition particle (SRP) complex that consists of a 7SL RNA molecule (scR1) and at least six protein subunits: SRP72, SRP68, SRP54, SEC65, SRP21 and SRP14.</text>
</comment>
<proteinExistence type="inferred from homology"/>
<keyword evidence="3 7" id="KW-0963">Cytoplasm</keyword>
<dbReference type="GO" id="GO:0006614">
    <property type="term" value="P:SRP-dependent cotranslational protein targeting to membrane"/>
    <property type="evidence" value="ECO:0007669"/>
    <property type="project" value="UniProtKB-UniRule"/>
</dbReference>
<reference evidence="9" key="1">
    <citation type="submission" date="2015-10" db="EMBL/GenBank/DDBJ databases">
        <authorList>
            <person name="Regsiter A."/>
            <person name="william w."/>
        </authorList>
    </citation>
    <scope>NUCLEOTIDE SEQUENCE</scope>
    <source>
        <strain evidence="9">Montdore</strain>
    </source>
</reference>
<sequence length="149" mass="16368">MAEPPRLTHEEFFKSLTTLLTTATAKEKSTVYLTQKPLLYPSASTAPTAENPPLLIRATNGDSKDQRKKGDKRDGRTKISTVVMPDELQGFFEKYAEVAKGGMGSLKKRDRKARKKAKKKGKEGGEAGGWISRGVLSDAVFALNYCCVE</sequence>
<keyword evidence="6 7" id="KW-0687">Ribonucleoprotein</keyword>
<dbReference type="SUPFAM" id="SSF54762">
    <property type="entry name" value="Signal recognition particle alu RNA binding heterodimer, SRP9/14"/>
    <property type="match status" value="1"/>
</dbReference>
<dbReference type="AlphaFoldDB" id="A0A292PYX5"/>
<evidence type="ECO:0000313" key="9">
    <source>
        <dbReference type="EMBL" id="CUS12001.1"/>
    </source>
</evidence>